<feature type="transmembrane region" description="Helical" evidence="1">
    <location>
        <begin position="5"/>
        <end position="24"/>
    </location>
</feature>
<dbReference type="AlphaFoldDB" id="A0A8J3G7D5"/>
<protein>
    <submittedName>
        <fullName evidence="2">Uncharacterized protein</fullName>
    </submittedName>
</protein>
<evidence type="ECO:0000313" key="2">
    <source>
        <dbReference type="EMBL" id="GHB52345.1"/>
    </source>
</evidence>
<proteinExistence type="predicted"/>
<dbReference type="Proteomes" id="UP000598271">
    <property type="component" value="Unassembled WGS sequence"/>
</dbReference>
<keyword evidence="1" id="KW-0812">Transmembrane</keyword>
<comment type="caution">
    <text evidence="2">The sequence shown here is derived from an EMBL/GenBank/DDBJ whole genome shotgun (WGS) entry which is preliminary data.</text>
</comment>
<evidence type="ECO:0000256" key="1">
    <source>
        <dbReference type="SAM" id="Phobius"/>
    </source>
</evidence>
<gene>
    <name evidence="2" type="ORF">GCM10007390_01230</name>
</gene>
<sequence>MKLTVFNAILILAIGMMVVLTGVFMKTQRLPSGNYIMLGGLVLEFLGTVWFVLSLYRRRKSRRD</sequence>
<name>A0A8J3G7D5_9BACT</name>
<dbReference type="EMBL" id="BMXF01000001">
    <property type="protein sequence ID" value="GHB52345.1"/>
    <property type="molecule type" value="Genomic_DNA"/>
</dbReference>
<keyword evidence="1" id="KW-0472">Membrane</keyword>
<reference evidence="2 3" key="1">
    <citation type="journal article" date="2014" name="Int. J. Syst. Evol. Microbiol.">
        <title>Complete genome sequence of Corynebacterium casei LMG S-19264T (=DSM 44701T), isolated from a smear-ripened cheese.</title>
        <authorList>
            <consortium name="US DOE Joint Genome Institute (JGI-PGF)"/>
            <person name="Walter F."/>
            <person name="Albersmeier A."/>
            <person name="Kalinowski J."/>
            <person name="Ruckert C."/>
        </authorList>
    </citation>
    <scope>NUCLEOTIDE SEQUENCE [LARGE SCALE GENOMIC DNA]</scope>
    <source>
        <strain evidence="2 3">KCTC 12866</strain>
    </source>
</reference>
<evidence type="ECO:0000313" key="3">
    <source>
        <dbReference type="Proteomes" id="UP000598271"/>
    </source>
</evidence>
<feature type="transmembrane region" description="Helical" evidence="1">
    <location>
        <begin position="36"/>
        <end position="56"/>
    </location>
</feature>
<keyword evidence="1" id="KW-1133">Transmembrane helix</keyword>
<dbReference type="RefSeq" id="WP_189562388.1">
    <property type="nucleotide sequence ID" value="NZ_BMXF01000001.1"/>
</dbReference>
<keyword evidence="3" id="KW-1185">Reference proteome</keyword>
<organism evidence="2 3">
    <name type="scientific">Persicitalea jodogahamensis</name>
    <dbReference type="NCBI Taxonomy" id="402147"/>
    <lineage>
        <taxon>Bacteria</taxon>
        <taxon>Pseudomonadati</taxon>
        <taxon>Bacteroidota</taxon>
        <taxon>Cytophagia</taxon>
        <taxon>Cytophagales</taxon>
        <taxon>Spirosomataceae</taxon>
        <taxon>Persicitalea</taxon>
    </lineage>
</organism>
<accession>A0A8J3G7D5</accession>